<evidence type="ECO:0000313" key="2">
    <source>
        <dbReference type="EMBL" id="MYL97590.1"/>
    </source>
</evidence>
<dbReference type="PROSITE" id="PS51340">
    <property type="entry name" value="MOSC"/>
    <property type="match status" value="1"/>
</dbReference>
<dbReference type="GO" id="GO:0003824">
    <property type="term" value="F:catalytic activity"/>
    <property type="evidence" value="ECO:0007669"/>
    <property type="project" value="InterPro"/>
</dbReference>
<accession>A0A7X4GFB4</accession>
<dbReference type="Gene3D" id="2.40.33.20">
    <property type="entry name" value="PK beta-barrel domain-like"/>
    <property type="match status" value="1"/>
</dbReference>
<organism evidence="2 3">
    <name type="scientific">Novosphingobium silvae</name>
    <dbReference type="NCBI Taxonomy" id="2692619"/>
    <lineage>
        <taxon>Bacteria</taxon>
        <taxon>Pseudomonadati</taxon>
        <taxon>Pseudomonadota</taxon>
        <taxon>Alphaproteobacteria</taxon>
        <taxon>Sphingomonadales</taxon>
        <taxon>Sphingomonadaceae</taxon>
        <taxon>Novosphingobium</taxon>
    </lineage>
</organism>
<evidence type="ECO:0000313" key="3">
    <source>
        <dbReference type="Proteomes" id="UP000465810"/>
    </source>
</evidence>
<evidence type="ECO:0000259" key="1">
    <source>
        <dbReference type="PROSITE" id="PS51340"/>
    </source>
</evidence>
<dbReference type="PANTHER" id="PTHR30212">
    <property type="entry name" value="PROTEIN YIIM"/>
    <property type="match status" value="1"/>
</dbReference>
<keyword evidence="3" id="KW-1185">Reference proteome</keyword>
<dbReference type="InterPro" id="IPR052353">
    <property type="entry name" value="Benzoxazolinone_Detox_Enz"/>
</dbReference>
<dbReference type="AlphaFoldDB" id="A0A7X4GFB4"/>
<dbReference type="RefSeq" id="WP_160985320.1">
    <property type="nucleotide sequence ID" value="NZ_WVTD01000004.1"/>
</dbReference>
<gene>
    <name evidence="2" type="ORF">GR702_07360</name>
</gene>
<dbReference type="InterPro" id="IPR005302">
    <property type="entry name" value="MoCF_Sase_C"/>
</dbReference>
<comment type="caution">
    <text evidence="2">The sequence shown here is derived from an EMBL/GenBank/DDBJ whole genome shotgun (WGS) entry which is preliminary data.</text>
</comment>
<feature type="domain" description="MOSC" evidence="1">
    <location>
        <begin position="30"/>
        <end position="167"/>
    </location>
</feature>
<dbReference type="GO" id="GO:0030151">
    <property type="term" value="F:molybdenum ion binding"/>
    <property type="evidence" value="ECO:0007669"/>
    <property type="project" value="InterPro"/>
</dbReference>
<dbReference type="Pfam" id="PF03473">
    <property type="entry name" value="MOSC"/>
    <property type="match status" value="1"/>
</dbReference>
<dbReference type="EMBL" id="WVTD01000004">
    <property type="protein sequence ID" value="MYL97590.1"/>
    <property type="molecule type" value="Genomic_DNA"/>
</dbReference>
<dbReference type="InterPro" id="IPR011037">
    <property type="entry name" value="Pyrv_Knase-like_insert_dom_sf"/>
</dbReference>
<name>A0A7X4GFB4_9SPHN</name>
<sequence length="217" mass="23796">MNSPLPILSLQRGGIAVFRGPDEPSAIAKTPVEGRVRIRRLGLEGDAQADLTVHGGPDKAVHHYPHDHYAFWRGSIGPHRLLDGFGAFGENISTSGLTEDGVCIGDRWRLGTALVEVSQGRQPCWKLDHRFDGAKVNAAMIRARCPGWYYRVVEEGDAKAGDTMGLVDRPFPDWSVARVFGLLIAGDHRQDRAALEALGEVSALAAPWMRRREKLLG</sequence>
<dbReference type="Proteomes" id="UP000465810">
    <property type="component" value="Unassembled WGS sequence"/>
</dbReference>
<reference evidence="2 3" key="1">
    <citation type="submission" date="2019-12" db="EMBL/GenBank/DDBJ databases">
        <authorList>
            <person name="Feng G."/>
            <person name="Zhu H."/>
        </authorList>
    </citation>
    <scope>NUCLEOTIDE SEQUENCE [LARGE SCALE GENOMIC DNA]</scope>
    <source>
        <strain evidence="2 3">FGD1</strain>
    </source>
</reference>
<dbReference type="PANTHER" id="PTHR30212:SF2">
    <property type="entry name" value="PROTEIN YIIM"/>
    <property type="match status" value="1"/>
</dbReference>
<dbReference type="GO" id="GO:0030170">
    <property type="term" value="F:pyridoxal phosphate binding"/>
    <property type="evidence" value="ECO:0007669"/>
    <property type="project" value="InterPro"/>
</dbReference>
<protein>
    <submittedName>
        <fullName evidence="2">MOSC domain-containing protein</fullName>
    </submittedName>
</protein>
<proteinExistence type="predicted"/>
<dbReference type="SUPFAM" id="SSF50800">
    <property type="entry name" value="PK beta-barrel domain-like"/>
    <property type="match status" value="1"/>
</dbReference>